<dbReference type="InterPro" id="IPR020546">
    <property type="entry name" value="ATP_synth_F1_dsu/esu_N"/>
</dbReference>
<dbReference type="SUPFAM" id="SSF51344">
    <property type="entry name" value="Epsilon subunit of F1F0-ATP synthase N-terminal domain"/>
    <property type="match status" value="1"/>
</dbReference>
<keyword evidence="6" id="KW-0472">Membrane</keyword>
<evidence type="ECO:0000256" key="4">
    <source>
        <dbReference type="ARBA" id="ARBA00022448"/>
    </source>
</evidence>
<proteinExistence type="inferred from homology"/>
<dbReference type="NCBIfam" id="TIGR01216">
    <property type="entry name" value="ATP_synt_epsi"/>
    <property type="match status" value="1"/>
</dbReference>
<comment type="caution">
    <text evidence="11">The sequence shown here is derived from an EMBL/GenBank/DDBJ whole genome shotgun (WGS) entry which is preliminary data.</text>
</comment>
<keyword evidence="4 9" id="KW-0813">Transport</keyword>
<name>A0A937K1S3_9BACT</name>
<protein>
    <submittedName>
        <fullName evidence="11">ATP synthase F1 subunit epsilon</fullName>
    </submittedName>
</protein>
<dbReference type="EMBL" id="JAESIY010000006">
    <property type="protein sequence ID" value="MBL3656997.1"/>
    <property type="molecule type" value="Genomic_DNA"/>
</dbReference>
<evidence type="ECO:0000313" key="12">
    <source>
        <dbReference type="Proteomes" id="UP000659388"/>
    </source>
</evidence>
<feature type="domain" description="ATP synthase F1 complex delta/epsilon subunit N-terminal" evidence="10">
    <location>
        <begin position="3"/>
        <end position="78"/>
    </location>
</feature>
<dbReference type="AlphaFoldDB" id="A0A937K1S3"/>
<comment type="subunit">
    <text evidence="9">F-type ATPases have 2 components, CF(1) - the catalytic core - and CF(0) - the membrane proton channel. CF(1) has five subunits: alpha(3), beta(3), gamma(1), delta(1), epsilon(1). CF(0) has three main subunits: a, b and c.</text>
</comment>
<dbReference type="PANTHER" id="PTHR13822">
    <property type="entry name" value="ATP SYNTHASE DELTA/EPSILON CHAIN"/>
    <property type="match status" value="1"/>
</dbReference>
<keyword evidence="7 9" id="KW-0139">CF(1)</keyword>
<keyword evidence="8 9" id="KW-0066">ATP synthesis</keyword>
<dbReference type="GO" id="GO:0045259">
    <property type="term" value="C:proton-transporting ATP synthase complex"/>
    <property type="evidence" value="ECO:0007669"/>
    <property type="project" value="UniProtKB-KW"/>
</dbReference>
<dbReference type="RefSeq" id="WP_202244792.1">
    <property type="nucleotide sequence ID" value="NZ_JAESIY010000006.1"/>
</dbReference>
<evidence type="ECO:0000256" key="3">
    <source>
        <dbReference type="ARBA" id="ARBA00005712"/>
    </source>
</evidence>
<evidence type="ECO:0000256" key="5">
    <source>
        <dbReference type="ARBA" id="ARBA00023065"/>
    </source>
</evidence>
<evidence type="ECO:0000256" key="9">
    <source>
        <dbReference type="RuleBase" id="RU003656"/>
    </source>
</evidence>
<dbReference type="GO" id="GO:0012505">
    <property type="term" value="C:endomembrane system"/>
    <property type="evidence" value="ECO:0007669"/>
    <property type="project" value="UniProtKB-SubCell"/>
</dbReference>
<keyword evidence="12" id="KW-1185">Reference proteome</keyword>
<dbReference type="GO" id="GO:0046933">
    <property type="term" value="F:proton-transporting ATP synthase activity, rotational mechanism"/>
    <property type="evidence" value="ECO:0007669"/>
    <property type="project" value="InterPro"/>
</dbReference>
<dbReference type="PANTHER" id="PTHR13822:SF10">
    <property type="entry name" value="ATP SYNTHASE EPSILON CHAIN, CHLOROPLASTIC"/>
    <property type="match status" value="1"/>
</dbReference>
<comment type="similarity">
    <text evidence="3 9">Belongs to the ATPase epsilon chain family.</text>
</comment>
<reference evidence="11" key="1">
    <citation type="submission" date="2021-01" db="EMBL/GenBank/DDBJ databases">
        <title>Fulvivirga kasyanovii gen. nov., sp nov., a novel member of the phylum Bacteroidetes isolated from seawater in a mussel farm.</title>
        <authorList>
            <person name="Zhao L.-H."/>
            <person name="Wang Z.-J."/>
        </authorList>
    </citation>
    <scope>NUCLEOTIDE SEQUENCE</scope>
    <source>
        <strain evidence="11">2943</strain>
    </source>
</reference>
<evidence type="ECO:0000256" key="2">
    <source>
        <dbReference type="ARBA" id="ARBA00004184"/>
    </source>
</evidence>
<evidence type="ECO:0000256" key="6">
    <source>
        <dbReference type="ARBA" id="ARBA00023136"/>
    </source>
</evidence>
<dbReference type="CDD" id="cd12152">
    <property type="entry name" value="F1-ATPase_delta"/>
    <property type="match status" value="1"/>
</dbReference>
<dbReference type="Proteomes" id="UP000659388">
    <property type="component" value="Unassembled WGS sequence"/>
</dbReference>
<dbReference type="InterPro" id="IPR001469">
    <property type="entry name" value="ATP_synth_F1_dsu/esu"/>
</dbReference>
<sequence>MLLEIVTPSKKVFEGKVSVVTLPGAEGSFQVLNDHAPLVSTLEEGQLTYKTSSGETDTFVITGGVAEVLNNKIVVLADGLLEENI</sequence>
<comment type="function">
    <text evidence="1">Produces ATP from ADP in the presence of a proton gradient across the membrane.</text>
</comment>
<gene>
    <name evidence="11" type="primary">atpC</name>
    <name evidence="11" type="ORF">JL102_12695</name>
</gene>
<evidence type="ECO:0000256" key="1">
    <source>
        <dbReference type="ARBA" id="ARBA00003543"/>
    </source>
</evidence>
<accession>A0A937K1S3</accession>
<comment type="subcellular location">
    <subcellularLocation>
        <location evidence="2">Endomembrane system</location>
        <topology evidence="2">Peripheral membrane protein</topology>
    </subcellularLocation>
</comment>
<keyword evidence="5 9" id="KW-0406">Ion transport</keyword>
<dbReference type="InterPro" id="IPR036771">
    <property type="entry name" value="ATPsynth_dsu/esu_N"/>
</dbReference>
<evidence type="ECO:0000256" key="8">
    <source>
        <dbReference type="ARBA" id="ARBA00023310"/>
    </source>
</evidence>
<organism evidence="11 12">
    <name type="scientific">Fulvivirga sediminis</name>
    <dbReference type="NCBI Taxonomy" id="2803949"/>
    <lineage>
        <taxon>Bacteria</taxon>
        <taxon>Pseudomonadati</taxon>
        <taxon>Bacteroidota</taxon>
        <taxon>Cytophagia</taxon>
        <taxon>Cytophagales</taxon>
        <taxon>Fulvivirgaceae</taxon>
        <taxon>Fulvivirga</taxon>
    </lineage>
</organism>
<evidence type="ECO:0000259" key="10">
    <source>
        <dbReference type="Pfam" id="PF02823"/>
    </source>
</evidence>
<evidence type="ECO:0000256" key="7">
    <source>
        <dbReference type="ARBA" id="ARBA00023196"/>
    </source>
</evidence>
<evidence type="ECO:0000313" key="11">
    <source>
        <dbReference type="EMBL" id="MBL3656997.1"/>
    </source>
</evidence>
<dbReference type="Pfam" id="PF02823">
    <property type="entry name" value="ATP-synt_DE_N"/>
    <property type="match status" value="1"/>
</dbReference>
<dbReference type="Gene3D" id="2.60.15.10">
    <property type="entry name" value="F0F1 ATP synthase delta/epsilon subunit, N-terminal"/>
    <property type="match status" value="1"/>
</dbReference>